<keyword evidence="1" id="KW-0472">Membrane</keyword>
<keyword evidence="3" id="KW-1185">Reference proteome</keyword>
<gene>
    <name evidence="2" type="ORF">GCM10008090_05560</name>
</gene>
<protein>
    <recommendedName>
        <fullName evidence="4">O-antigen ligase domain-containing protein</fullName>
    </recommendedName>
</protein>
<feature type="transmembrane region" description="Helical" evidence="1">
    <location>
        <begin position="110"/>
        <end position="129"/>
    </location>
</feature>
<reference evidence="2" key="2">
    <citation type="submission" date="2020-09" db="EMBL/GenBank/DDBJ databases">
        <authorList>
            <person name="Sun Q."/>
            <person name="Kim S."/>
        </authorList>
    </citation>
    <scope>NUCLEOTIDE SEQUENCE</scope>
    <source>
        <strain evidence="2">KCTC 12711</strain>
    </source>
</reference>
<keyword evidence="1" id="KW-0812">Transmembrane</keyword>
<evidence type="ECO:0000313" key="2">
    <source>
        <dbReference type="EMBL" id="GGZ99797.1"/>
    </source>
</evidence>
<dbReference type="RefSeq" id="WP_189398471.1">
    <property type="nucleotide sequence ID" value="NZ_BMXA01000001.1"/>
</dbReference>
<dbReference type="EMBL" id="BMXA01000001">
    <property type="protein sequence ID" value="GGZ99797.1"/>
    <property type="molecule type" value="Genomic_DNA"/>
</dbReference>
<accession>A0A918RI47</accession>
<dbReference type="Proteomes" id="UP000614811">
    <property type="component" value="Unassembled WGS sequence"/>
</dbReference>
<evidence type="ECO:0000256" key="1">
    <source>
        <dbReference type="SAM" id="Phobius"/>
    </source>
</evidence>
<organism evidence="2 3">
    <name type="scientific">Arenicella chitinivorans</name>
    <dbReference type="NCBI Taxonomy" id="1329800"/>
    <lineage>
        <taxon>Bacteria</taxon>
        <taxon>Pseudomonadati</taxon>
        <taxon>Pseudomonadota</taxon>
        <taxon>Gammaproteobacteria</taxon>
        <taxon>Arenicellales</taxon>
        <taxon>Arenicellaceae</taxon>
        <taxon>Arenicella</taxon>
    </lineage>
</organism>
<feature type="transmembrane region" description="Helical" evidence="1">
    <location>
        <begin position="267"/>
        <end position="284"/>
    </location>
</feature>
<evidence type="ECO:0000313" key="3">
    <source>
        <dbReference type="Proteomes" id="UP000614811"/>
    </source>
</evidence>
<feature type="transmembrane region" description="Helical" evidence="1">
    <location>
        <begin position="136"/>
        <end position="160"/>
    </location>
</feature>
<reference evidence="2" key="1">
    <citation type="journal article" date="2014" name="Int. J. Syst. Evol. Microbiol.">
        <title>Complete genome sequence of Corynebacterium casei LMG S-19264T (=DSM 44701T), isolated from a smear-ripened cheese.</title>
        <authorList>
            <consortium name="US DOE Joint Genome Institute (JGI-PGF)"/>
            <person name="Walter F."/>
            <person name="Albersmeier A."/>
            <person name="Kalinowski J."/>
            <person name="Ruckert C."/>
        </authorList>
    </citation>
    <scope>NUCLEOTIDE SEQUENCE</scope>
    <source>
        <strain evidence="2">KCTC 12711</strain>
    </source>
</reference>
<sequence>MIAELYDKIRYQRWHDFGTLSSDERLITRCITLTFAFYLVGALYLIAPVLGWGLAAVVIARWVSGIKLSHRNTKWLIALWCLSALILELTLVIAHVDFNLGFGKIIKSTIGWAKGWALLSIFIVLGYTLKLRYQVICRAACIVGLIALLATPALIMAFILRLPETLYVSPLKVFGGAGPEFFTIRLYEIDPFNGRPRWRYFAPWAPAVGFVANIYFLCAWFEKDRFWKTVGLIGNATMIFLASSRMGIIVLLLIPLAVWGLSRLTRPWVIITTACGILAVAMMFDPISEFLLTTLNDIKEARADSTRVRASLGNIALYRWQSEAFWFGHGVVETGTHLVEFMPIGSHHNWYGLLFVKGFIGFLAFLTPFVLTCLVLLIKAQYQVSSRLGLGMCLILGFFSMSENIEALAYMTWPAWLLIGVGIRECFADVDTYQHNLLGRFRIISESLSTNR</sequence>
<feature type="transmembrane region" description="Helical" evidence="1">
    <location>
        <begin position="201"/>
        <end position="221"/>
    </location>
</feature>
<feature type="transmembrane region" description="Helical" evidence="1">
    <location>
        <begin position="350"/>
        <end position="378"/>
    </location>
</feature>
<evidence type="ECO:0008006" key="4">
    <source>
        <dbReference type="Google" id="ProtNLM"/>
    </source>
</evidence>
<comment type="caution">
    <text evidence="2">The sequence shown here is derived from an EMBL/GenBank/DDBJ whole genome shotgun (WGS) entry which is preliminary data.</text>
</comment>
<name>A0A918RI47_9GAMM</name>
<keyword evidence="1" id="KW-1133">Transmembrane helix</keyword>
<feature type="transmembrane region" description="Helical" evidence="1">
    <location>
        <begin position="35"/>
        <end position="63"/>
    </location>
</feature>
<proteinExistence type="predicted"/>
<dbReference type="AlphaFoldDB" id="A0A918RI47"/>
<feature type="transmembrane region" description="Helical" evidence="1">
    <location>
        <begin position="75"/>
        <end position="98"/>
    </location>
</feature>
<feature type="transmembrane region" description="Helical" evidence="1">
    <location>
        <begin position="233"/>
        <end position="261"/>
    </location>
</feature>